<evidence type="ECO:0000256" key="1">
    <source>
        <dbReference type="SAM" id="Coils"/>
    </source>
</evidence>
<proteinExistence type="predicted"/>
<dbReference type="EMBL" id="QKWP01000082">
    <property type="protein sequence ID" value="RIB27949.1"/>
    <property type="molecule type" value="Genomic_DNA"/>
</dbReference>
<dbReference type="Proteomes" id="UP000266673">
    <property type="component" value="Unassembled WGS sequence"/>
</dbReference>
<accession>A0A397W3R6</accession>
<evidence type="ECO:0000313" key="3">
    <source>
        <dbReference type="Proteomes" id="UP000266673"/>
    </source>
</evidence>
<reference evidence="2 3" key="1">
    <citation type="submission" date="2018-06" db="EMBL/GenBank/DDBJ databases">
        <title>Comparative genomics reveals the genomic features of Rhizophagus irregularis, R. cerebriforme, R. diaphanum and Gigaspora rosea, and their symbiotic lifestyle signature.</title>
        <authorList>
            <person name="Morin E."/>
            <person name="San Clemente H."/>
            <person name="Chen E.C.H."/>
            <person name="De La Providencia I."/>
            <person name="Hainaut M."/>
            <person name="Kuo A."/>
            <person name="Kohler A."/>
            <person name="Murat C."/>
            <person name="Tang N."/>
            <person name="Roy S."/>
            <person name="Loubradou J."/>
            <person name="Henrissat B."/>
            <person name="Grigoriev I.V."/>
            <person name="Corradi N."/>
            <person name="Roux C."/>
            <person name="Martin F.M."/>
        </authorList>
    </citation>
    <scope>NUCLEOTIDE SEQUENCE [LARGE SCALE GENOMIC DNA]</scope>
    <source>
        <strain evidence="2 3">DAOM 194757</strain>
    </source>
</reference>
<keyword evidence="1" id="KW-0175">Coiled coil</keyword>
<keyword evidence="3" id="KW-1185">Reference proteome</keyword>
<dbReference type="AlphaFoldDB" id="A0A397W3R6"/>
<dbReference type="OrthoDB" id="10454396at2759"/>
<comment type="caution">
    <text evidence="2">The sequence shown here is derived from an EMBL/GenBank/DDBJ whole genome shotgun (WGS) entry which is preliminary data.</text>
</comment>
<evidence type="ECO:0000313" key="2">
    <source>
        <dbReference type="EMBL" id="RIB27949.1"/>
    </source>
</evidence>
<sequence length="233" mass="27464">MITFDLSSLADLKIEMFLFTEKLKNINLENASPNEINSLISEIDKSLPKWTDYFAKIINYFEDLSKLEDKMKDDLYFFEIQEKLLTKIDKIKTELLNSSNKIDEYKLKIDKYKLKPKKINLFNFKNNEKDDEKDNEKKIDQENKVIHSIFLLTIGLKLVYDLIVELGCLAKRLKLLVPGPAIGFWKKLTYELKLTEDALEVLKESELYIEDWCLDYVVKNLSKIICLVNNFKN</sequence>
<name>A0A397W3R6_9GLOM</name>
<gene>
    <name evidence="2" type="ORF">C2G38_2028923</name>
</gene>
<feature type="coiled-coil region" evidence="1">
    <location>
        <begin position="88"/>
        <end position="115"/>
    </location>
</feature>
<protein>
    <submittedName>
        <fullName evidence="2">Uncharacterized protein</fullName>
    </submittedName>
</protein>
<organism evidence="2 3">
    <name type="scientific">Gigaspora rosea</name>
    <dbReference type="NCBI Taxonomy" id="44941"/>
    <lineage>
        <taxon>Eukaryota</taxon>
        <taxon>Fungi</taxon>
        <taxon>Fungi incertae sedis</taxon>
        <taxon>Mucoromycota</taxon>
        <taxon>Glomeromycotina</taxon>
        <taxon>Glomeromycetes</taxon>
        <taxon>Diversisporales</taxon>
        <taxon>Gigasporaceae</taxon>
        <taxon>Gigaspora</taxon>
    </lineage>
</organism>